<evidence type="ECO:0000313" key="2">
    <source>
        <dbReference type="EMBL" id="GMI41186.1"/>
    </source>
</evidence>
<sequence length="146" mass="14770">MKFASISTLLISSSFASLAGAQTADCMTASTADTYKAFSGMCDSNSCDYKYSTSMMCIALLFLVDMEDTPTMEMVDACCTDNGVAAACDGVTTYMNLPCEGGVCPFDAIDASCAGFEASLDGGGATTAISGLAMAAAGAAILNNVL</sequence>
<feature type="chain" id="PRO_5040890049" evidence="1">
    <location>
        <begin position="22"/>
        <end position="146"/>
    </location>
</feature>
<name>A0A9W7GBN7_9STRA</name>
<dbReference type="EMBL" id="BRYA01000143">
    <property type="protein sequence ID" value="GMI41186.1"/>
    <property type="molecule type" value="Genomic_DNA"/>
</dbReference>
<organism evidence="2 3">
    <name type="scientific">Triparma columacea</name>
    <dbReference type="NCBI Taxonomy" id="722753"/>
    <lineage>
        <taxon>Eukaryota</taxon>
        <taxon>Sar</taxon>
        <taxon>Stramenopiles</taxon>
        <taxon>Ochrophyta</taxon>
        <taxon>Bolidophyceae</taxon>
        <taxon>Parmales</taxon>
        <taxon>Triparmaceae</taxon>
        <taxon>Triparma</taxon>
    </lineage>
</organism>
<evidence type="ECO:0000256" key="1">
    <source>
        <dbReference type="SAM" id="SignalP"/>
    </source>
</evidence>
<gene>
    <name evidence="2" type="ORF">TrCOL_g2743</name>
</gene>
<feature type="signal peptide" evidence="1">
    <location>
        <begin position="1"/>
        <end position="21"/>
    </location>
</feature>
<protein>
    <submittedName>
        <fullName evidence="2">Uncharacterized protein</fullName>
    </submittedName>
</protein>
<evidence type="ECO:0000313" key="3">
    <source>
        <dbReference type="Proteomes" id="UP001165065"/>
    </source>
</evidence>
<dbReference type="AlphaFoldDB" id="A0A9W7GBN7"/>
<keyword evidence="3" id="KW-1185">Reference proteome</keyword>
<keyword evidence="1" id="KW-0732">Signal</keyword>
<proteinExistence type="predicted"/>
<dbReference type="Proteomes" id="UP001165065">
    <property type="component" value="Unassembled WGS sequence"/>
</dbReference>
<reference evidence="3" key="1">
    <citation type="journal article" date="2023" name="Commun. Biol.">
        <title>Genome analysis of Parmales, the sister group of diatoms, reveals the evolutionary specialization of diatoms from phago-mixotrophs to photoautotrophs.</title>
        <authorList>
            <person name="Ban H."/>
            <person name="Sato S."/>
            <person name="Yoshikawa S."/>
            <person name="Yamada K."/>
            <person name="Nakamura Y."/>
            <person name="Ichinomiya M."/>
            <person name="Sato N."/>
            <person name="Blanc-Mathieu R."/>
            <person name="Endo H."/>
            <person name="Kuwata A."/>
            <person name="Ogata H."/>
        </authorList>
    </citation>
    <scope>NUCLEOTIDE SEQUENCE [LARGE SCALE GENOMIC DNA]</scope>
</reference>
<accession>A0A9W7GBN7</accession>
<comment type="caution">
    <text evidence="2">The sequence shown here is derived from an EMBL/GenBank/DDBJ whole genome shotgun (WGS) entry which is preliminary data.</text>
</comment>